<dbReference type="Pfam" id="PF04070">
    <property type="entry name" value="DUF378"/>
    <property type="match status" value="1"/>
</dbReference>
<dbReference type="PANTHER" id="PTHR37304:SF1">
    <property type="entry name" value="MEMBRANE PROTEIN"/>
    <property type="match status" value="1"/>
</dbReference>
<dbReference type="Proteomes" id="UP001597034">
    <property type="component" value="Unassembled WGS sequence"/>
</dbReference>
<dbReference type="PANTHER" id="PTHR37304">
    <property type="entry name" value="MEMBRANE PROTEIN-RELATED"/>
    <property type="match status" value="1"/>
</dbReference>
<dbReference type="AlphaFoldDB" id="A0ABD6DJZ2"/>
<organism evidence="2 3">
    <name type="scientific">Haloarchaeobius litoreus</name>
    <dbReference type="NCBI Taxonomy" id="755306"/>
    <lineage>
        <taxon>Archaea</taxon>
        <taxon>Methanobacteriati</taxon>
        <taxon>Methanobacteriota</taxon>
        <taxon>Stenosarchaea group</taxon>
        <taxon>Halobacteria</taxon>
        <taxon>Halobacteriales</taxon>
        <taxon>Halorubellaceae</taxon>
        <taxon>Haloarchaeobius</taxon>
    </lineage>
</organism>
<proteinExistence type="predicted"/>
<reference evidence="2 3" key="1">
    <citation type="journal article" date="2019" name="Int. J. Syst. Evol. Microbiol.">
        <title>The Global Catalogue of Microorganisms (GCM) 10K type strain sequencing project: providing services to taxonomists for standard genome sequencing and annotation.</title>
        <authorList>
            <consortium name="The Broad Institute Genomics Platform"/>
            <consortium name="The Broad Institute Genome Sequencing Center for Infectious Disease"/>
            <person name="Wu L."/>
            <person name="Ma J."/>
        </authorList>
    </citation>
    <scope>NUCLEOTIDE SEQUENCE [LARGE SCALE GENOMIC DNA]</scope>
    <source>
        <strain evidence="2 3">CGMCC 1.10390</strain>
    </source>
</reference>
<gene>
    <name evidence="2" type="ORF">ACFSBL_10620</name>
</gene>
<feature type="transmembrane region" description="Helical" evidence="1">
    <location>
        <begin position="12"/>
        <end position="35"/>
    </location>
</feature>
<keyword evidence="1" id="KW-0472">Membrane</keyword>
<feature type="transmembrane region" description="Helical" evidence="1">
    <location>
        <begin position="55"/>
        <end position="76"/>
    </location>
</feature>
<keyword evidence="3" id="KW-1185">Reference proteome</keyword>
<evidence type="ECO:0000313" key="2">
    <source>
        <dbReference type="EMBL" id="MFD1646135.1"/>
    </source>
</evidence>
<evidence type="ECO:0000256" key="1">
    <source>
        <dbReference type="SAM" id="Phobius"/>
    </source>
</evidence>
<keyword evidence="1" id="KW-0812">Transmembrane</keyword>
<dbReference type="EMBL" id="JBHUDO010000002">
    <property type="protein sequence ID" value="MFD1646135.1"/>
    <property type="molecule type" value="Genomic_DNA"/>
</dbReference>
<name>A0ABD6DJZ2_9EURY</name>
<evidence type="ECO:0000313" key="3">
    <source>
        <dbReference type="Proteomes" id="UP001597034"/>
    </source>
</evidence>
<sequence length="84" mass="9411">MPLYRLSEFDWSALDWVCFALLIIGALNWGLVGLLQFNAVEALLNPVFQPSAAELVGRAIYVLVGLAGLYFFYPLYRISQQVKG</sequence>
<protein>
    <submittedName>
        <fullName evidence="2">DUF378 domain-containing protein</fullName>
    </submittedName>
</protein>
<dbReference type="InterPro" id="IPR007211">
    <property type="entry name" value="DUF378"/>
</dbReference>
<dbReference type="RefSeq" id="WP_256398342.1">
    <property type="nucleotide sequence ID" value="NZ_JANHJR010000001.1"/>
</dbReference>
<accession>A0ABD6DJZ2</accession>
<keyword evidence="1" id="KW-1133">Transmembrane helix</keyword>
<comment type="caution">
    <text evidence="2">The sequence shown here is derived from an EMBL/GenBank/DDBJ whole genome shotgun (WGS) entry which is preliminary data.</text>
</comment>